<dbReference type="GO" id="GO:0004585">
    <property type="term" value="F:ornithine carbamoyltransferase activity"/>
    <property type="evidence" value="ECO:0007669"/>
    <property type="project" value="UniProtKB-EC"/>
</dbReference>
<dbReference type="InterPro" id="IPR024904">
    <property type="entry name" value="OTCase_ArgI"/>
</dbReference>
<dbReference type="GO" id="GO:0016597">
    <property type="term" value="F:amino acid binding"/>
    <property type="evidence" value="ECO:0007669"/>
    <property type="project" value="InterPro"/>
</dbReference>
<evidence type="ECO:0000313" key="15">
    <source>
        <dbReference type="EnsemblPlants" id="OB02G36570.1"/>
    </source>
</evidence>
<dbReference type="InterPro" id="IPR006130">
    <property type="entry name" value="Asp/Orn_carbamoylTrfase"/>
</dbReference>
<evidence type="ECO:0000256" key="4">
    <source>
        <dbReference type="ARBA" id="ARBA00022528"/>
    </source>
</evidence>
<feature type="domain" description="Aspartate/ornithine carbamoyltransferase carbamoyl-P binding" evidence="14">
    <location>
        <begin position="144"/>
        <end position="285"/>
    </location>
</feature>
<dbReference type="GO" id="GO:0019240">
    <property type="term" value="P:citrulline biosynthetic process"/>
    <property type="evidence" value="ECO:0007669"/>
    <property type="project" value="TreeGrafter"/>
</dbReference>
<comment type="subcellular location">
    <subcellularLocation>
        <location evidence="1">Plastid</location>
        <location evidence="1">Chloroplast</location>
    </subcellularLocation>
</comment>
<dbReference type="InterPro" id="IPR036901">
    <property type="entry name" value="Asp/Orn_carbamoylTrfase_sf"/>
</dbReference>
<dbReference type="PANTHER" id="PTHR45753:SF3">
    <property type="entry name" value="ORNITHINE TRANSCARBAMYLASE, MITOCHONDRIAL"/>
    <property type="match status" value="1"/>
</dbReference>
<evidence type="ECO:0000256" key="1">
    <source>
        <dbReference type="ARBA" id="ARBA00004229"/>
    </source>
</evidence>
<feature type="domain" description="Aspartate/ornithine carbamoyltransferase Asp/Orn-binding" evidence="13">
    <location>
        <begin position="292"/>
        <end position="441"/>
    </location>
</feature>
<dbReference type="AlphaFoldDB" id="J3LG90"/>
<keyword evidence="9" id="KW-0809">Transit peptide</keyword>
<keyword evidence="16" id="KW-1185">Reference proteome</keyword>
<keyword evidence="7" id="KW-0934">Plastid</keyword>
<evidence type="ECO:0000256" key="3">
    <source>
        <dbReference type="ARBA" id="ARBA00013007"/>
    </source>
</evidence>
<keyword evidence="6" id="KW-0028">Amino-acid biosynthesis</keyword>
<evidence type="ECO:0000259" key="14">
    <source>
        <dbReference type="Pfam" id="PF02729"/>
    </source>
</evidence>
<dbReference type="SUPFAM" id="SSF53671">
    <property type="entry name" value="Aspartate/ornithine carbamoyltransferase"/>
    <property type="match status" value="1"/>
</dbReference>
<dbReference type="HOGENOM" id="CLU_043846_3_2_1"/>
<evidence type="ECO:0000259" key="13">
    <source>
        <dbReference type="Pfam" id="PF00185"/>
    </source>
</evidence>
<evidence type="ECO:0000256" key="11">
    <source>
        <dbReference type="RuleBase" id="RU003634"/>
    </source>
</evidence>
<evidence type="ECO:0000256" key="9">
    <source>
        <dbReference type="ARBA" id="ARBA00022946"/>
    </source>
</evidence>
<dbReference type="Pfam" id="PF00185">
    <property type="entry name" value="OTCace"/>
    <property type="match status" value="1"/>
</dbReference>
<dbReference type="eggNOG" id="KOG1504">
    <property type="taxonomic scope" value="Eukaryota"/>
</dbReference>
<protein>
    <recommendedName>
        <fullName evidence="3">ornithine carbamoyltransferase</fullName>
        <ecNumber evidence="3">2.1.3.3</ecNumber>
    </recommendedName>
</protein>
<evidence type="ECO:0000256" key="10">
    <source>
        <dbReference type="ARBA" id="ARBA00048772"/>
    </source>
</evidence>
<comment type="catalytic activity">
    <reaction evidence="10">
        <text>carbamoyl phosphate + L-ornithine = L-citrulline + phosphate + H(+)</text>
        <dbReference type="Rhea" id="RHEA:19513"/>
        <dbReference type="ChEBI" id="CHEBI:15378"/>
        <dbReference type="ChEBI" id="CHEBI:43474"/>
        <dbReference type="ChEBI" id="CHEBI:46911"/>
        <dbReference type="ChEBI" id="CHEBI:57743"/>
        <dbReference type="ChEBI" id="CHEBI:58228"/>
        <dbReference type="EC" id="2.1.3.3"/>
    </reaction>
</comment>
<dbReference type="EC" id="2.1.3.3" evidence="3"/>
<dbReference type="InterPro" id="IPR006131">
    <property type="entry name" value="Asp_carbamoyltransf_Asp/Orn-bd"/>
</dbReference>
<dbReference type="EnsemblPlants" id="OB02G36570.1">
    <property type="protein sequence ID" value="OB02G36570.1"/>
    <property type="gene ID" value="OB02G36570"/>
</dbReference>
<dbReference type="Gramene" id="OB02G36570.1">
    <property type="protein sequence ID" value="OB02G36570.1"/>
    <property type="gene ID" value="OB02G36570"/>
</dbReference>
<evidence type="ECO:0000256" key="5">
    <source>
        <dbReference type="ARBA" id="ARBA00022571"/>
    </source>
</evidence>
<dbReference type="GO" id="GO:0042450">
    <property type="term" value="P:L-arginine biosynthetic process via ornithine"/>
    <property type="evidence" value="ECO:0007669"/>
    <property type="project" value="TreeGrafter"/>
</dbReference>
<evidence type="ECO:0000313" key="16">
    <source>
        <dbReference type="Proteomes" id="UP000006038"/>
    </source>
</evidence>
<keyword evidence="5" id="KW-0055">Arginine biosynthesis</keyword>
<dbReference type="NCBIfam" id="NF001986">
    <property type="entry name" value="PRK00779.1"/>
    <property type="match status" value="1"/>
</dbReference>
<evidence type="ECO:0000256" key="12">
    <source>
        <dbReference type="SAM" id="MobiDB-lite"/>
    </source>
</evidence>
<dbReference type="NCBIfam" id="TIGR00658">
    <property type="entry name" value="orni_carb_tr"/>
    <property type="match status" value="1"/>
</dbReference>
<evidence type="ECO:0000256" key="8">
    <source>
        <dbReference type="ARBA" id="ARBA00022679"/>
    </source>
</evidence>
<dbReference type="Gene3D" id="3.40.50.1370">
    <property type="entry name" value="Aspartate/ornithine carbamoyltransferase"/>
    <property type="match status" value="2"/>
</dbReference>
<keyword evidence="8 11" id="KW-0808">Transferase</keyword>
<dbReference type="FunFam" id="3.40.50.1370:FF:000015">
    <property type="entry name" value="ornithine carbamoyltransferase, chloroplastic"/>
    <property type="match status" value="1"/>
</dbReference>
<dbReference type="OMA" id="DGNNVCN"/>
<dbReference type="HAMAP" id="MF_01109">
    <property type="entry name" value="OTCase"/>
    <property type="match status" value="1"/>
</dbReference>
<name>J3LG90_ORYBR</name>
<dbReference type="FunFam" id="3.40.50.1370:FF:000008">
    <property type="entry name" value="Ornithine carbamoyltransferase"/>
    <property type="match status" value="1"/>
</dbReference>
<dbReference type="PRINTS" id="PR00100">
    <property type="entry name" value="AOTCASE"/>
</dbReference>
<feature type="region of interest" description="Disordered" evidence="12">
    <location>
        <begin position="46"/>
        <end position="70"/>
    </location>
</feature>
<dbReference type="Pfam" id="PF02729">
    <property type="entry name" value="OTCace_N"/>
    <property type="match status" value="1"/>
</dbReference>
<dbReference type="Proteomes" id="UP000006038">
    <property type="component" value="Unassembled WGS sequence"/>
</dbReference>
<proteinExistence type="inferred from homology"/>
<dbReference type="InterPro" id="IPR002292">
    <property type="entry name" value="Orn/put_carbamltrans"/>
</dbReference>
<keyword evidence="4" id="KW-0150">Chloroplast</keyword>
<feature type="compositionally biased region" description="Basic residues" evidence="12">
    <location>
        <begin position="52"/>
        <end position="68"/>
    </location>
</feature>
<dbReference type="GO" id="GO:0009507">
    <property type="term" value="C:chloroplast"/>
    <property type="evidence" value="ECO:0007669"/>
    <property type="project" value="UniProtKB-SubCell"/>
</dbReference>
<dbReference type="InterPro" id="IPR006132">
    <property type="entry name" value="Asp/Orn_carbamoyltranf_P-bd"/>
</dbReference>
<reference evidence="15" key="1">
    <citation type="submission" date="2013-04" db="UniProtKB">
        <authorList>
            <consortium name="EnsemblPlants"/>
        </authorList>
    </citation>
    <scope>IDENTIFICATION</scope>
</reference>
<evidence type="ECO:0000256" key="7">
    <source>
        <dbReference type="ARBA" id="ARBA00022640"/>
    </source>
</evidence>
<evidence type="ECO:0000256" key="6">
    <source>
        <dbReference type="ARBA" id="ARBA00022605"/>
    </source>
</evidence>
<dbReference type="STRING" id="4533.J3LG90"/>
<accession>J3LG90</accession>
<dbReference type="PANTHER" id="PTHR45753">
    <property type="entry name" value="ORNITHINE CARBAMOYLTRANSFERASE, MITOCHONDRIAL"/>
    <property type="match status" value="1"/>
</dbReference>
<organism evidence="15">
    <name type="scientific">Oryza brachyantha</name>
    <name type="common">malo sina</name>
    <dbReference type="NCBI Taxonomy" id="4533"/>
    <lineage>
        <taxon>Eukaryota</taxon>
        <taxon>Viridiplantae</taxon>
        <taxon>Streptophyta</taxon>
        <taxon>Embryophyta</taxon>
        <taxon>Tracheophyta</taxon>
        <taxon>Spermatophyta</taxon>
        <taxon>Magnoliopsida</taxon>
        <taxon>Liliopsida</taxon>
        <taxon>Poales</taxon>
        <taxon>Poaceae</taxon>
        <taxon>BOP clade</taxon>
        <taxon>Oryzoideae</taxon>
        <taxon>Oryzeae</taxon>
        <taxon>Oryzinae</taxon>
        <taxon>Oryza</taxon>
    </lineage>
</organism>
<dbReference type="PRINTS" id="PR00102">
    <property type="entry name" value="OTCASE"/>
</dbReference>
<sequence>MGRLDYTTGPSVLAALLASNVFFSVTHGLISSPAQIERVESASELATLVSSPHRRSSHHSHPPTHRRSPAMAAAISGAQLVLSSSPSSAFSSSSSSSGLLRLQPRAARVSVAAAVSARRGVAAAAVSSPSVASDAGQDAKQVPKDFLHIDDFDKYTIMKILNRAIEVKAMIKSGDRSFQPFKGKSMAMIFAKPSMRTRVSFETGFFLLGGHAIYLGPDDIQMGKREETRDVARVLSGYNDILMARVFAHQDILDLAKYAPVPVINGLTDYNHPCQIMADALTMLEHIGRIENTKVVYVGDGNNIVHSWLRLAAVLPLHFVCACPKGFEPDAKTVEIARNAGSKIEITDDPKEAVKGADVVYTDVWASMGQKEEAEYRKKVFQGFTVDEAMMEMAGPNAFLMHCLPAERGIEVTDGAIEAPNSIVFPQAENRMHAQNAIMLHVLGA</sequence>
<comment type="similarity">
    <text evidence="2">Belongs to the aspartate/ornithine carbamoyltransferase superfamily. OTCase family.</text>
</comment>
<evidence type="ECO:0000256" key="2">
    <source>
        <dbReference type="ARBA" id="ARBA00007805"/>
    </source>
</evidence>